<accession>A0A7U7GCI7</accession>
<dbReference type="EMBL" id="CBTK010000205">
    <property type="protein sequence ID" value="CDH45737.1"/>
    <property type="molecule type" value="Genomic_DNA"/>
</dbReference>
<proteinExistence type="predicted"/>
<dbReference type="AlphaFoldDB" id="A0A7U7GCI7"/>
<name>A0A7U7GCI7_9GAMM</name>
<keyword evidence="2" id="KW-1185">Reference proteome</keyword>
<gene>
    <name evidence="1" type="ORF">BN874_2830002</name>
</gene>
<evidence type="ECO:0008006" key="3">
    <source>
        <dbReference type="Google" id="ProtNLM"/>
    </source>
</evidence>
<reference evidence="1 2" key="1">
    <citation type="journal article" date="2014" name="ISME J.">
        <title>Candidatus Competibacter-lineage genomes retrieved from metagenomes reveal functional metabolic diversity.</title>
        <authorList>
            <person name="McIlroy S.J."/>
            <person name="Albertsen M."/>
            <person name="Andresen E.K."/>
            <person name="Saunders A.M."/>
            <person name="Kristiansen R."/>
            <person name="Stokholm-Bjerregaard M."/>
            <person name="Nielsen K.L."/>
            <person name="Nielsen P.H."/>
        </authorList>
    </citation>
    <scope>NUCLEOTIDE SEQUENCE [LARGE SCALE GENOMIC DNA]</scope>
    <source>
        <strain evidence="1 2">Run_B_J11</strain>
    </source>
</reference>
<evidence type="ECO:0000313" key="1">
    <source>
        <dbReference type="EMBL" id="CDH45737.1"/>
    </source>
</evidence>
<organism evidence="1 2">
    <name type="scientific">Candidatus Contendobacter odensis Run_B_J11</name>
    <dbReference type="NCBI Taxonomy" id="1400861"/>
    <lineage>
        <taxon>Bacteria</taxon>
        <taxon>Pseudomonadati</taxon>
        <taxon>Pseudomonadota</taxon>
        <taxon>Gammaproteobacteria</taxon>
        <taxon>Candidatus Competibacteraceae</taxon>
        <taxon>Candidatus Contendibacter</taxon>
    </lineage>
</organism>
<dbReference type="Proteomes" id="UP000019184">
    <property type="component" value="Unassembled WGS sequence"/>
</dbReference>
<evidence type="ECO:0000313" key="2">
    <source>
        <dbReference type="Proteomes" id="UP000019184"/>
    </source>
</evidence>
<sequence>MQRRLLFLKNPSILLIIIVIFSFPVASQVLASSYAITDLGTLGGTKSVAAGINQHGQVIGFSTTAGESATHAFLYSGGRMTDLGSLGGTKIYANGINASGQIVGSSTTAGERATRAFWYANGGMTDLGTLGGTYSAAFGINASGQIVGESKTAGDSATHAFLYSGGRMSDLGTLGGANSSALGINAIGQIVGYSIIGGTPPGKKSLTGSGQYSIAAAGDSHAFLYSGGRMIDLGTLGGTQSFAISINDSGQVVGSSTTAGNSALHAFRYANGVMIDLGTLGGTQSIAFSINNGGQVFGASTIAGDRETHLFLHTGGRMIDLNPFFPAGWFLGAANAINGAAAAINDAGQMVGSGTINGQTHAFLMSPIGQDLGSAIGVFRNGQWFLDANGNGAWDGCGTEFCFTGFGQAGDMPASGNWNGGSKNTIGVLRSGTGEWFIDRNGNRQWDGCVADGCYSGFGQAGDLPVAGDWNGTSFAKIGVFRNGQWFLDNGNGKWDGCGTDLCLSFGQLGDLPVAGNWNGGLKAGVGVFRAGTWFLDYNGNGQWDGCDVDRCYFGSFGQAGDFPVAGDWNGDGKAKVGVFRAGTWYLDYNGNGAWDGCGIDRCYFGSFGKQGDLPVAGRW</sequence>
<protein>
    <recommendedName>
        <fullName evidence="3">HAF repeat-containing protein</fullName>
    </recommendedName>
</protein>
<dbReference type="OrthoDB" id="5791889at2"/>
<dbReference type="NCBIfam" id="TIGR02913">
    <property type="entry name" value="HAF_rpt"/>
    <property type="match status" value="7"/>
</dbReference>
<dbReference type="InterPro" id="IPR014262">
    <property type="entry name" value="HAF_rpt"/>
</dbReference>
<comment type="caution">
    <text evidence="1">The sequence shown here is derived from an EMBL/GenBank/DDBJ whole genome shotgun (WGS) entry which is preliminary data.</text>
</comment>